<dbReference type="Pfam" id="PF13410">
    <property type="entry name" value="GST_C_2"/>
    <property type="match status" value="1"/>
</dbReference>
<sequence>MAKQAQVIADGMCDACVLVFFENQREYPSKEWTDRQLRKVRGGLKALDGLVGERQFIIGNSLTLADIAAGCVLGYMTVRFKIFDWRAEFPRLAAYTDRLEERPSFKDSAPYPQTIKDKIV</sequence>
<evidence type="ECO:0000313" key="3">
    <source>
        <dbReference type="Proteomes" id="UP001309876"/>
    </source>
</evidence>
<name>A0AAN7YJN7_9EURO</name>
<gene>
    <name evidence="2" type="ORF">LTR05_000793</name>
</gene>
<proteinExistence type="predicted"/>
<feature type="domain" description="GST C-terminal" evidence="1">
    <location>
        <begin position="1"/>
        <end position="120"/>
    </location>
</feature>
<accession>A0AAN7YJN7</accession>
<organism evidence="2 3">
    <name type="scientific">Lithohypha guttulata</name>
    <dbReference type="NCBI Taxonomy" id="1690604"/>
    <lineage>
        <taxon>Eukaryota</taxon>
        <taxon>Fungi</taxon>
        <taxon>Dikarya</taxon>
        <taxon>Ascomycota</taxon>
        <taxon>Pezizomycotina</taxon>
        <taxon>Eurotiomycetes</taxon>
        <taxon>Chaetothyriomycetidae</taxon>
        <taxon>Chaetothyriales</taxon>
        <taxon>Trichomeriaceae</taxon>
        <taxon>Lithohypha</taxon>
    </lineage>
</organism>
<dbReference type="CDD" id="cd03205">
    <property type="entry name" value="GST_C_6"/>
    <property type="match status" value="1"/>
</dbReference>
<dbReference type="SUPFAM" id="SSF47616">
    <property type="entry name" value="GST C-terminal domain-like"/>
    <property type="match status" value="1"/>
</dbReference>
<protein>
    <recommendedName>
        <fullName evidence="1">GST C-terminal domain-containing protein</fullName>
    </recommendedName>
</protein>
<dbReference type="EMBL" id="JAVRRJ010000001">
    <property type="protein sequence ID" value="KAK5090618.1"/>
    <property type="molecule type" value="Genomic_DNA"/>
</dbReference>
<comment type="caution">
    <text evidence="2">The sequence shown here is derived from an EMBL/GenBank/DDBJ whole genome shotgun (WGS) entry which is preliminary data.</text>
</comment>
<dbReference type="Proteomes" id="UP001309876">
    <property type="component" value="Unassembled WGS sequence"/>
</dbReference>
<reference evidence="2 3" key="1">
    <citation type="submission" date="2023-08" db="EMBL/GenBank/DDBJ databases">
        <title>Black Yeasts Isolated from many extreme environments.</title>
        <authorList>
            <person name="Coleine C."/>
            <person name="Stajich J.E."/>
            <person name="Selbmann L."/>
        </authorList>
    </citation>
    <scope>NUCLEOTIDE SEQUENCE [LARGE SCALE GENOMIC DNA]</scope>
    <source>
        <strain evidence="2 3">CCFEE 5910</strain>
    </source>
</reference>
<dbReference type="Gene3D" id="1.20.1050.10">
    <property type="match status" value="1"/>
</dbReference>
<dbReference type="InterPro" id="IPR010987">
    <property type="entry name" value="Glutathione-S-Trfase_C-like"/>
</dbReference>
<evidence type="ECO:0000259" key="1">
    <source>
        <dbReference type="PROSITE" id="PS50405"/>
    </source>
</evidence>
<keyword evidence="3" id="KW-1185">Reference proteome</keyword>
<dbReference type="PROSITE" id="PS50405">
    <property type="entry name" value="GST_CTER"/>
    <property type="match status" value="1"/>
</dbReference>
<dbReference type="AlphaFoldDB" id="A0AAN7YJN7"/>
<evidence type="ECO:0000313" key="2">
    <source>
        <dbReference type="EMBL" id="KAK5090618.1"/>
    </source>
</evidence>
<dbReference type="InterPro" id="IPR036282">
    <property type="entry name" value="Glutathione-S-Trfase_C_sf"/>
</dbReference>